<dbReference type="SUPFAM" id="SSF52047">
    <property type="entry name" value="RNI-like"/>
    <property type="match status" value="1"/>
</dbReference>
<dbReference type="InterPro" id="IPR032675">
    <property type="entry name" value="LRR_dom_sf"/>
</dbReference>
<proteinExistence type="predicted"/>
<evidence type="ECO:0000313" key="1">
    <source>
        <dbReference type="EMBL" id="STO20398.1"/>
    </source>
</evidence>
<dbReference type="Proteomes" id="UP000254554">
    <property type="component" value="Unassembled WGS sequence"/>
</dbReference>
<dbReference type="EMBL" id="UGGT01000001">
    <property type="protein sequence ID" value="STO20398.1"/>
    <property type="molecule type" value="Genomic_DNA"/>
</dbReference>
<name>A0A377G7S1_9GAMM</name>
<keyword evidence="2" id="KW-1185">Reference proteome</keyword>
<dbReference type="AlphaFoldDB" id="A0A377G7S1"/>
<gene>
    <name evidence="1" type="ORF">NCTC11370_00452</name>
</gene>
<organism evidence="1 2">
    <name type="scientific">Fluoribacter dumoffii</name>
    <dbReference type="NCBI Taxonomy" id="463"/>
    <lineage>
        <taxon>Bacteria</taxon>
        <taxon>Pseudomonadati</taxon>
        <taxon>Pseudomonadota</taxon>
        <taxon>Gammaproteobacteria</taxon>
        <taxon>Legionellales</taxon>
        <taxon>Legionellaceae</taxon>
        <taxon>Fluoribacter</taxon>
    </lineage>
</organism>
<evidence type="ECO:0000313" key="2">
    <source>
        <dbReference type="Proteomes" id="UP000254554"/>
    </source>
</evidence>
<reference evidence="1 2" key="1">
    <citation type="submission" date="2018-06" db="EMBL/GenBank/DDBJ databases">
        <authorList>
            <consortium name="Pathogen Informatics"/>
            <person name="Doyle S."/>
        </authorList>
    </citation>
    <scope>NUCLEOTIDE SEQUENCE [LARGE SCALE GENOMIC DNA]</scope>
    <source>
        <strain evidence="1 2">NCTC11370</strain>
    </source>
</reference>
<sequence>MVMQLEISYDFRSQREAIKSFIERKERGKILLLKINAEDEEEILAILKEIITQRQYPTELFFQQKGVRRSFLEKILHEIEGNPHFPQIELDTSNLDFDPTRAISLVSNILARPTCTLKNLTWSFKRTEPAHFLLLSQALKQNSSLVQLKLAAHCLHPSDFRNLIDIFQFFISSKGNSIKSLHLKNFTASEDDQKAVDAFKLALKTNTHIQQLIFTAKEELSEKIITSLKDSEGLTSLAIHSTTTTFLFMDWKLLAINLPPHLQELEISSRGDAENFLKDIIYFLGECKQSFHLKVGVNSLHPNVSSSDKKKFEELIKPILIEKNISFESDFLFKEEYLYKRNVQATFFTVLAQAKKQEFNEGKRSHIELGMS</sequence>
<dbReference type="Gene3D" id="3.80.10.10">
    <property type="entry name" value="Ribonuclease Inhibitor"/>
    <property type="match status" value="1"/>
</dbReference>
<accession>A0A377G7S1</accession>
<protein>
    <submittedName>
        <fullName evidence="1">Uncharacterized protein</fullName>
    </submittedName>
</protein>